<evidence type="ECO:0000313" key="2">
    <source>
        <dbReference type="EMBL" id="RGA03474.1"/>
    </source>
</evidence>
<feature type="region of interest" description="Disordered" evidence="1">
    <location>
        <begin position="52"/>
        <end position="93"/>
    </location>
</feature>
<evidence type="ECO:0008006" key="4">
    <source>
        <dbReference type="Google" id="ProtNLM"/>
    </source>
</evidence>
<name>A0ABX9LHN5_9ACTN</name>
<dbReference type="Proteomes" id="UP000262538">
    <property type="component" value="Unassembled WGS sequence"/>
</dbReference>
<protein>
    <recommendedName>
        <fullName evidence="4">Secreted protein</fullName>
    </recommendedName>
</protein>
<evidence type="ECO:0000256" key="1">
    <source>
        <dbReference type="SAM" id="MobiDB-lite"/>
    </source>
</evidence>
<evidence type="ECO:0000313" key="3">
    <source>
        <dbReference type="Proteomes" id="UP000262538"/>
    </source>
</evidence>
<organism evidence="2 3">
    <name type="scientific">Microbispora triticiradicis</name>
    <dbReference type="NCBI Taxonomy" id="2200763"/>
    <lineage>
        <taxon>Bacteria</taxon>
        <taxon>Bacillati</taxon>
        <taxon>Actinomycetota</taxon>
        <taxon>Actinomycetes</taxon>
        <taxon>Streptosporangiales</taxon>
        <taxon>Streptosporangiaceae</taxon>
        <taxon>Microbispora</taxon>
    </lineage>
</organism>
<proteinExistence type="predicted"/>
<dbReference type="EMBL" id="QFZU02000080">
    <property type="protein sequence ID" value="RGA03474.1"/>
    <property type="molecule type" value="Genomic_DNA"/>
</dbReference>
<comment type="caution">
    <text evidence="2">The sequence shown here is derived from an EMBL/GenBank/DDBJ whole genome shotgun (WGS) entry which is preliminary data.</text>
</comment>
<feature type="compositionally biased region" description="Basic residues" evidence="1">
    <location>
        <begin position="59"/>
        <end position="81"/>
    </location>
</feature>
<reference evidence="2 3" key="1">
    <citation type="submission" date="2018-08" db="EMBL/GenBank/DDBJ databases">
        <title>Microbispora. triticiradicis sp. nov., a novel actinomycete isolated from the root of wheat (Triticum aestivum L.)).</title>
        <authorList>
            <person name="Han C."/>
        </authorList>
    </citation>
    <scope>NUCLEOTIDE SEQUENCE [LARGE SCALE GENOMIC DNA]</scope>
    <source>
        <strain evidence="2 3">NEAU-HRDPA2-9</strain>
    </source>
</reference>
<gene>
    <name evidence="2" type="ORF">DI270_018785</name>
</gene>
<sequence>MCAAECLVVCAAVRLLGYAEGYAAECRPSGHGPGPRRPTLFRLPRPIRPWARVQPPARPCRRRRRPWHPWPRPHRPARPRRTLPWPRPLRQAG</sequence>
<accession>A0ABX9LHN5</accession>
<keyword evidence="3" id="KW-1185">Reference proteome</keyword>
<feature type="non-terminal residue" evidence="2">
    <location>
        <position position="93"/>
    </location>
</feature>
<feature type="compositionally biased region" description="Low complexity" evidence="1">
    <location>
        <begin position="82"/>
        <end position="93"/>
    </location>
</feature>